<protein>
    <submittedName>
        <fullName evidence="2">Uncharacterized protein</fullName>
    </submittedName>
</protein>
<proteinExistence type="predicted"/>
<dbReference type="AlphaFoldDB" id="A0A2N5VZ50"/>
<name>A0A2N5VZ50_9BASI</name>
<dbReference type="EMBL" id="PGCJ01000034">
    <property type="protein sequence ID" value="PLW55284.1"/>
    <property type="molecule type" value="Genomic_DNA"/>
</dbReference>
<gene>
    <name evidence="2" type="ORF">PCANC_10514</name>
</gene>
<reference evidence="2 3" key="1">
    <citation type="submission" date="2017-11" db="EMBL/GenBank/DDBJ databases">
        <title>De novo assembly and phasing of dikaryotic genomes from two isolates of Puccinia coronata f. sp. avenae, the causal agent of oat crown rust.</title>
        <authorList>
            <person name="Miller M.E."/>
            <person name="Zhang Y."/>
            <person name="Omidvar V."/>
            <person name="Sperschneider J."/>
            <person name="Schwessinger B."/>
            <person name="Raley C."/>
            <person name="Palmer J.M."/>
            <person name="Garnica D."/>
            <person name="Upadhyaya N."/>
            <person name="Rathjen J."/>
            <person name="Taylor J.M."/>
            <person name="Park R.F."/>
            <person name="Dodds P.N."/>
            <person name="Hirsch C.D."/>
            <person name="Kianian S.F."/>
            <person name="Figueroa M."/>
        </authorList>
    </citation>
    <scope>NUCLEOTIDE SEQUENCE [LARGE SCALE GENOMIC DNA]</scope>
    <source>
        <strain evidence="2">12NC29</strain>
    </source>
</reference>
<accession>A0A2N5VZ50</accession>
<keyword evidence="3" id="KW-1185">Reference proteome</keyword>
<evidence type="ECO:0000313" key="2">
    <source>
        <dbReference type="EMBL" id="PLW55284.1"/>
    </source>
</evidence>
<feature type="region of interest" description="Disordered" evidence="1">
    <location>
        <begin position="65"/>
        <end position="116"/>
    </location>
</feature>
<comment type="caution">
    <text evidence="2">The sequence shown here is derived from an EMBL/GenBank/DDBJ whole genome shotgun (WGS) entry which is preliminary data.</text>
</comment>
<evidence type="ECO:0000313" key="3">
    <source>
        <dbReference type="Proteomes" id="UP000235388"/>
    </source>
</evidence>
<evidence type="ECO:0000256" key="1">
    <source>
        <dbReference type="SAM" id="MobiDB-lite"/>
    </source>
</evidence>
<organism evidence="2 3">
    <name type="scientific">Puccinia coronata f. sp. avenae</name>
    <dbReference type="NCBI Taxonomy" id="200324"/>
    <lineage>
        <taxon>Eukaryota</taxon>
        <taxon>Fungi</taxon>
        <taxon>Dikarya</taxon>
        <taxon>Basidiomycota</taxon>
        <taxon>Pucciniomycotina</taxon>
        <taxon>Pucciniomycetes</taxon>
        <taxon>Pucciniales</taxon>
        <taxon>Pucciniaceae</taxon>
        <taxon>Puccinia</taxon>
    </lineage>
</organism>
<sequence length="116" mass="12966">MMITSNFTSKVKLVTLRARGLVQRAPKCCPGDPADKGRPNRRHHVIVVRCSLETVQPYSERMRRMAAGKTTGHPQSQETLAEPISSIQTRRKKPQRLPAAEKNPSVFQPPKKLPAS</sequence>
<dbReference type="Proteomes" id="UP000235388">
    <property type="component" value="Unassembled WGS sequence"/>
</dbReference>